<evidence type="ECO:0008006" key="3">
    <source>
        <dbReference type="Google" id="ProtNLM"/>
    </source>
</evidence>
<protein>
    <recommendedName>
        <fullName evidence="3">ASCH domain-containing protein</fullName>
    </recommendedName>
</protein>
<name>A0ABT8VE55_9BACL</name>
<evidence type="ECO:0000313" key="2">
    <source>
        <dbReference type="Proteomes" id="UP001168883"/>
    </source>
</evidence>
<accession>A0ABT8VE55</accession>
<reference evidence="1" key="1">
    <citation type="submission" date="2023-07" db="EMBL/GenBank/DDBJ databases">
        <authorList>
            <person name="Aktuganov G."/>
            <person name="Boyko T."/>
            <person name="Delegan Y."/>
            <person name="Galimzianova N."/>
            <person name="Gilvanova E."/>
            <person name="Korobov V."/>
            <person name="Kuzmina L."/>
            <person name="Melentiev A."/>
            <person name="Milman P."/>
            <person name="Ryabova A."/>
            <person name="Stupak E."/>
            <person name="Yasakov T."/>
            <person name="Zharikova N."/>
            <person name="Zhurenko E."/>
        </authorList>
    </citation>
    <scope>NUCLEOTIDE SEQUENCE</scope>
    <source>
        <strain evidence="1">IB-739</strain>
    </source>
</reference>
<gene>
    <name evidence="1" type="ORF">Q3C12_19740</name>
</gene>
<evidence type="ECO:0000313" key="1">
    <source>
        <dbReference type="EMBL" id="MDO3679245.1"/>
    </source>
</evidence>
<comment type="caution">
    <text evidence="1">The sequence shown here is derived from an EMBL/GenBank/DDBJ whole genome shotgun (WGS) entry which is preliminary data.</text>
</comment>
<dbReference type="RefSeq" id="WP_127489834.1">
    <property type="nucleotide sequence ID" value="NZ_JARLKN010000013.1"/>
</dbReference>
<proteinExistence type="predicted"/>
<keyword evidence="2" id="KW-1185">Reference proteome</keyword>
<dbReference type="Proteomes" id="UP001168883">
    <property type="component" value="Unassembled WGS sequence"/>
</dbReference>
<organism evidence="1 2">
    <name type="scientific">Paenibacillus ehimensis</name>
    <dbReference type="NCBI Taxonomy" id="79264"/>
    <lineage>
        <taxon>Bacteria</taxon>
        <taxon>Bacillati</taxon>
        <taxon>Bacillota</taxon>
        <taxon>Bacilli</taxon>
        <taxon>Bacillales</taxon>
        <taxon>Paenibacillaceae</taxon>
        <taxon>Paenibacillus</taxon>
    </lineage>
</organism>
<sequence length="195" mass="22147">MLFKNDVLKRLADGSVTTAFRCWEKARINEGTKLRTAVGVLELQSVEAVAEEERLTEEDAGQAGNASLAELRKELVRYRGKGTVYRIELRYAGSDPRETLREQDELTDAEADELKRRLQRYDRASRRGPWTLQTLLLIQELPGRRAAELAGRMAWETDALKINVRKLKELGLTISLGTGYKLSPRGTRLLEHLQP</sequence>
<dbReference type="EMBL" id="JAUMKJ010000025">
    <property type="protein sequence ID" value="MDO3679245.1"/>
    <property type="molecule type" value="Genomic_DNA"/>
</dbReference>